<dbReference type="NCBIfam" id="TIGR01509">
    <property type="entry name" value="HAD-SF-IA-v3"/>
    <property type="match status" value="1"/>
</dbReference>
<gene>
    <name evidence="1" type="ORF">CYMTET_40888</name>
</gene>
<dbReference type="GO" id="GO:0016787">
    <property type="term" value="F:hydrolase activity"/>
    <property type="evidence" value="ECO:0007669"/>
    <property type="project" value="InterPro"/>
</dbReference>
<reference evidence="1 2" key="1">
    <citation type="journal article" date="2015" name="Genome Biol. Evol.">
        <title>Comparative Genomics of a Bacterivorous Green Alga Reveals Evolutionary Causalities and Consequences of Phago-Mixotrophic Mode of Nutrition.</title>
        <authorList>
            <person name="Burns J.A."/>
            <person name="Paasch A."/>
            <person name="Narechania A."/>
            <person name="Kim E."/>
        </authorList>
    </citation>
    <scope>NUCLEOTIDE SEQUENCE [LARGE SCALE GENOMIC DNA]</scope>
    <source>
        <strain evidence="1 2">PLY_AMNH</strain>
    </source>
</reference>
<evidence type="ECO:0000313" key="1">
    <source>
        <dbReference type="EMBL" id="KAK3249696.1"/>
    </source>
</evidence>
<dbReference type="InterPro" id="IPR044999">
    <property type="entry name" value="CbbY-like"/>
</dbReference>
<accession>A0AAE0F2H7</accession>
<organism evidence="1 2">
    <name type="scientific">Cymbomonas tetramitiformis</name>
    <dbReference type="NCBI Taxonomy" id="36881"/>
    <lineage>
        <taxon>Eukaryota</taxon>
        <taxon>Viridiplantae</taxon>
        <taxon>Chlorophyta</taxon>
        <taxon>Pyramimonadophyceae</taxon>
        <taxon>Pyramimonadales</taxon>
        <taxon>Pyramimonadaceae</taxon>
        <taxon>Cymbomonas</taxon>
    </lineage>
</organism>
<dbReference type="EMBL" id="LGRX02027214">
    <property type="protein sequence ID" value="KAK3249696.1"/>
    <property type="molecule type" value="Genomic_DNA"/>
</dbReference>
<evidence type="ECO:0000313" key="2">
    <source>
        <dbReference type="Proteomes" id="UP001190700"/>
    </source>
</evidence>
<dbReference type="SUPFAM" id="SSF56784">
    <property type="entry name" value="HAD-like"/>
    <property type="match status" value="1"/>
</dbReference>
<keyword evidence="2" id="KW-1185">Reference proteome</keyword>
<dbReference type="InterPro" id="IPR036412">
    <property type="entry name" value="HAD-like_sf"/>
</dbReference>
<protein>
    <submittedName>
        <fullName evidence="1">Uncharacterized protein</fullName>
    </submittedName>
</protein>
<name>A0AAE0F2H7_9CHLO</name>
<dbReference type="AlphaFoldDB" id="A0AAE0F2H7"/>
<sequence>MHSTQLSAGVPPRALELAIADLGFAQGENLAEVYRQRDPKSAGTWSTRYDVLCGDEECVSELLERELFHRAQLMRGGPGQSQQLMPPLREGVARIVKEALDADVKVGVCGAFDIEDVSALLQRHFAPQEADNISIFALHENDLPPPHPAAYLQVAQAFDVDPGRCVVLEHCKAGVIASRAAGMRVVGVPSKYTNMTDLELADAVFETIGDEGYEQFFIDDLTTPGSFWINPPLPRDEHGNKYEEDVGNGEEVEVSMVGEEAEVSMIAPQNSLAEKSLAEDNGELTADELAILADLD</sequence>
<proteinExistence type="predicted"/>
<comment type="caution">
    <text evidence="1">The sequence shown here is derived from an EMBL/GenBank/DDBJ whole genome shotgun (WGS) entry which is preliminary data.</text>
</comment>
<dbReference type="PANTHER" id="PTHR42896">
    <property type="entry name" value="XYLULOSE-1,5-BISPHOSPHATE (XUBP) PHOSPHATASE"/>
    <property type="match status" value="1"/>
</dbReference>
<dbReference type="PANTHER" id="PTHR42896:SF2">
    <property type="entry name" value="CBBY-LIKE PROTEIN"/>
    <property type="match status" value="1"/>
</dbReference>
<dbReference type="InterPro" id="IPR023214">
    <property type="entry name" value="HAD_sf"/>
</dbReference>
<dbReference type="Proteomes" id="UP001190700">
    <property type="component" value="Unassembled WGS sequence"/>
</dbReference>
<dbReference type="Gene3D" id="3.40.50.1000">
    <property type="entry name" value="HAD superfamily/HAD-like"/>
    <property type="match status" value="1"/>
</dbReference>
<dbReference type="InterPro" id="IPR006439">
    <property type="entry name" value="HAD-SF_hydro_IA"/>
</dbReference>